<keyword evidence="3 7" id="KW-0251">Elongation factor</keyword>
<dbReference type="Pfam" id="PF14492">
    <property type="entry name" value="EFG_III"/>
    <property type="match status" value="1"/>
</dbReference>
<dbReference type="FunFam" id="3.30.70.240:FF:000001">
    <property type="entry name" value="Elongation factor G"/>
    <property type="match status" value="1"/>
</dbReference>
<dbReference type="InterPro" id="IPR005517">
    <property type="entry name" value="Transl_elong_EFG/EF2_IV"/>
</dbReference>
<evidence type="ECO:0000256" key="8">
    <source>
        <dbReference type="NCBIfam" id="TIGR00484"/>
    </source>
</evidence>
<name>A0A8J4A9L7_9ACTN</name>
<dbReference type="InterPro" id="IPR035647">
    <property type="entry name" value="EFG_III/V"/>
</dbReference>
<evidence type="ECO:0000256" key="1">
    <source>
        <dbReference type="ARBA" id="ARBA00005870"/>
    </source>
</evidence>
<feature type="binding site" evidence="7">
    <location>
        <begin position="82"/>
        <end position="86"/>
    </location>
    <ligand>
        <name>GTP</name>
        <dbReference type="ChEBI" id="CHEBI:37565"/>
    </ligand>
</feature>
<comment type="similarity">
    <text evidence="1 7">Belongs to the TRAFAC class translation factor GTPase superfamily. Classic translation factor GTPase family. EF-G/EF-2 subfamily.</text>
</comment>
<comment type="caution">
    <text evidence="10">The sequence shown here is derived from an EMBL/GenBank/DDBJ whole genome shotgun (WGS) entry which is preliminary data.</text>
</comment>
<dbReference type="InterPro" id="IPR000640">
    <property type="entry name" value="EFG_V-like"/>
</dbReference>
<proteinExistence type="inferred from homology"/>
<gene>
    <name evidence="10" type="primary">fusA_2</name>
    <name evidence="7" type="synonym">fusA</name>
    <name evidence="10" type="ORF">NUM_19990</name>
</gene>
<organism evidence="10 11">
    <name type="scientific">Actinocatenispora comari</name>
    <dbReference type="NCBI Taxonomy" id="2807577"/>
    <lineage>
        <taxon>Bacteria</taxon>
        <taxon>Bacillati</taxon>
        <taxon>Actinomycetota</taxon>
        <taxon>Actinomycetes</taxon>
        <taxon>Micromonosporales</taxon>
        <taxon>Micromonosporaceae</taxon>
        <taxon>Actinocatenispora</taxon>
    </lineage>
</organism>
<dbReference type="Gene3D" id="3.30.70.870">
    <property type="entry name" value="Elongation Factor G (Translational Gtpase), domain 3"/>
    <property type="match status" value="1"/>
</dbReference>
<feature type="binding site" evidence="7">
    <location>
        <begin position="136"/>
        <end position="139"/>
    </location>
    <ligand>
        <name>GTP</name>
        <dbReference type="ChEBI" id="CHEBI:37565"/>
    </ligand>
</feature>
<evidence type="ECO:0000256" key="3">
    <source>
        <dbReference type="ARBA" id="ARBA00022768"/>
    </source>
</evidence>
<dbReference type="EMBL" id="BOPO01000028">
    <property type="protein sequence ID" value="GIL26745.1"/>
    <property type="molecule type" value="Genomic_DNA"/>
</dbReference>
<dbReference type="Pfam" id="PF03764">
    <property type="entry name" value="EFG_IV"/>
    <property type="match status" value="1"/>
</dbReference>
<dbReference type="NCBIfam" id="NF009381">
    <property type="entry name" value="PRK12740.1-5"/>
    <property type="match status" value="1"/>
</dbReference>
<evidence type="ECO:0000256" key="5">
    <source>
        <dbReference type="ARBA" id="ARBA00023134"/>
    </source>
</evidence>
<dbReference type="Gene3D" id="3.30.230.10">
    <property type="match status" value="1"/>
</dbReference>
<keyword evidence="11" id="KW-1185">Reference proteome</keyword>
<dbReference type="NCBIfam" id="TIGR00231">
    <property type="entry name" value="small_GTP"/>
    <property type="match status" value="1"/>
</dbReference>
<dbReference type="CDD" id="cd04088">
    <property type="entry name" value="EFG_mtEFG_II"/>
    <property type="match status" value="1"/>
</dbReference>
<dbReference type="GO" id="GO:0005737">
    <property type="term" value="C:cytoplasm"/>
    <property type="evidence" value="ECO:0007669"/>
    <property type="project" value="UniProtKB-SubCell"/>
</dbReference>
<dbReference type="NCBIfam" id="NF009379">
    <property type="entry name" value="PRK12740.1-3"/>
    <property type="match status" value="1"/>
</dbReference>
<keyword evidence="5 7" id="KW-0342">GTP-binding</keyword>
<evidence type="ECO:0000256" key="7">
    <source>
        <dbReference type="HAMAP-Rule" id="MF_00054"/>
    </source>
</evidence>
<dbReference type="InterPro" id="IPR031157">
    <property type="entry name" value="G_TR_CS"/>
</dbReference>
<dbReference type="Gene3D" id="3.40.50.300">
    <property type="entry name" value="P-loop containing nucleotide triphosphate hydrolases"/>
    <property type="match status" value="1"/>
</dbReference>
<dbReference type="Pfam" id="PF00679">
    <property type="entry name" value="EFG_C"/>
    <property type="match status" value="1"/>
</dbReference>
<dbReference type="PANTHER" id="PTHR43261:SF1">
    <property type="entry name" value="RIBOSOME-RELEASING FACTOR 2, MITOCHONDRIAL"/>
    <property type="match status" value="1"/>
</dbReference>
<dbReference type="InterPro" id="IPR047872">
    <property type="entry name" value="EFG_IV"/>
</dbReference>
<dbReference type="InterPro" id="IPR009000">
    <property type="entry name" value="Transl_B-barrel_sf"/>
</dbReference>
<keyword evidence="7" id="KW-0963">Cytoplasm</keyword>
<dbReference type="GO" id="GO:0003924">
    <property type="term" value="F:GTPase activity"/>
    <property type="evidence" value="ECO:0007669"/>
    <property type="project" value="InterPro"/>
</dbReference>
<dbReference type="Proteomes" id="UP000614996">
    <property type="component" value="Unassembled WGS sequence"/>
</dbReference>
<dbReference type="NCBIfam" id="TIGR00484">
    <property type="entry name" value="EF-G"/>
    <property type="match status" value="1"/>
</dbReference>
<dbReference type="InterPro" id="IPR020568">
    <property type="entry name" value="Ribosomal_Su5_D2-typ_SF"/>
</dbReference>
<dbReference type="PRINTS" id="PR00315">
    <property type="entry name" value="ELONGATNFCT"/>
</dbReference>
<dbReference type="GO" id="GO:0005525">
    <property type="term" value="F:GTP binding"/>
    <property type="evidence" value="ECO:0007669"/>
    <property type="project" value="UniProtKB-UniRule"/>
</dbReference>
<evidence type="ECO:0000313" key="10">
    <source>
        <dbReference type="EMBL" id="GIL26745.1"/>
    </source>
</evidence>
<comment type="subcellular location">
    <subcellularLocation>
        <location evidence="7">Cytoplasm</location>
    </subcellularLocation>
</comment>
<dbReference type="RefSeq" id="WP_207124525.1">
    <property type="nucleotide sequence ID" value="NZ_BOPO01000028.1"/>
</dbReference>
<dbReference type="InterPro" id="IPR027417">
    <property type="entry name" value="P-loop_NTPase"/>
</dbReference>
<dbReference type="SMART" id="SM00838">
    <property type="entry name" value="EFG_C"/>
    <property type="match status" value="1"/>
</dbReference>
<dbReference type="InterPro" id="IPR005225">
    <property type="entry name" value="Small_GTP-bd"/>
</dbReference>
<dbReference type="CDD" id="cd01886">
    <property type="entry name" value="EF-G"/>
    <property type="match status" value="1"/>
</dbReference>
<dbReference type="CDD" id="cd03713">
    <property type="entry name" value="EFG_mtEFG_C"/>
    <property type="match status" value="1"/>
</dbReference>
<dbReference type="SMART" id="SM00889">
    <property type="entry name" value="EFG_IV"/>
    <property type="match status" value="1"/>
</dbReference>
<keyword evidence="4 7" id="KW-0648">Protein biosynthesis</keyword>
<dbReference type="SUPFAM" id="SSF54980">
    <property type="entry name" value="EF-G C-terminal domain-like"/>
    <property type="match status" value="2"/>
</dbReference>
<evidence type="ECO:0000256" key="6">
    <source>
        <dbReference type="ARBA" id="ARBA00024731"/>
    </source>
</evidence>
<reference evidence="11" key="1">
    <citation type="journal article" date="2021" name="Int. J. Syst. Evol. Microbiol.">
        <title>Actinocatenispora comari sp. nov., an endophytic actinomycete isolated from aerial parts of Comarum salesowianum.</title>
        <authorList>
            <person name="Oyunbileg N."/>
            <person name="Iizaka Y."/>
            <person name="Hamada M."/>
            <person name="Davaapurev B.O."/>
            <person name="Fukumoto A."/>
            <person name="Tsetseg B."/>
            <person name="Kato F."/>
            <person name="Tamura T."/>
            <person name="Batkhuu J."/>
            <person name="Anzai Y."/>
        </authorList>
    </citation>
    <scope>NUCLEOTIDE SEQUENCE [LARGE SCALE GENOMIC DNA]</scope>
    <source>
        <strain evidence="11">NUM-2625</strain>
    </source>
</reference>
<dbReference type="InterPro" id="IPR053905">
    <property type="entry name" value="EF-G-like_DII"/>
</dbReference>
<dbReference type="InterPro" id="IPR000795">
    <property type="entry name" value="T_Tr_GTP-bd_dom"/>
</dbReference>
<feature type="domain" description="Tr-type G" evidence="9">
    <location>
        <begin position="9"/>
        <end position="285"/>
    </location>
</feature>
<dbReference type="InterPro" id="IPR009022">
    <property type="entry name" value="EFG_III"/>
</dbReference>
<dbReference type="HAMAP" id="MF_00054_B">
    <property type="entry name" value="EF_G_EF_2_B"/>
    <property type="match status" value="1"/>
</dbReference>
<dbReference type="PROSITE" id="PS51722">
    <property type="entry name" value="G_TR_2"/>
    <property type="match status" value="1"/>
</dbReference>
<dbReference type="InterPro" id="IPR004540">
    <property type="entry name" value="Transl_elong_EFG/EF2"/>
</dbReference>
<protein>
    <recommendedName>
        <fullName evidence="7 8">Elongation factor G</fullName>
        <shortName evidence="7">EF-G</shortName>
    </recommendedName>
</protein>
<dbReference type="FunFam" id="3.30.230.10:FF:000003">
    <property type="entry name" value="Elongation factor G"/>
    <property type="match status" value="1"/>
</dbReference>
<dbReference type="CDD" id="cd01434">
    <property type="entry name" value="EFG_mtEFG1_IV"/>
    <property type="match status" value="1"/>
</dbReference>
<evidence type="ECO:0000256" key="4">
    <source>
        <dbReference type="ARBA" id="ARBA00022917"/>
    </source>
</evidence>
<dbReference type="InterPro" id="IPR014721">
    <property type="entry name" value="Ribsml_uS5_D2-typ_fold_subgr"/>
</dbReference>
<evidence type="ECO:0000256" key="2">
    <source>
        <dbReference type="ARBA" id="ARBA00022741"/>
    </source>
</evidence>
<dbReference type="InterPro" id="IPR041095">
    <property type="entry name" value="EFG_II"/>
</dbReference>
<dbReference type="FunFam" id="3.40.50.300:FF:000029">
    <property type="entry name" value="Elongation factor G"/>
    <property type="match status" value="1"/>
</dbReference>
<feature type="binding site" evidence="7">
    <location>
        <begin position="18"/>
        <end position="25"/>
    </location>
    <ligand>
        <name>GTP</name>
        <dbReference type="ChEBI" id="CHEBI:37565"/>
    </ligand>
</feature>
<dbReference type="GO" id="GO:0003746">
    <property type="term" value="F:translation elongation factor activity"/>
    <property type="evidence" value="ECO:0007669"/>
    <property type="project" value="UniProtKB-UniRule"/>
</dbReference>
<evidence type="ECO:0000313" key="11">
    <source>
        <dbReference type="Proteomes" id="UP000614996"/>
    </source>
</evidence>
<dbReference type="CDD" id="cd16262">
    <property type="entry name" value="EFG_III"/>
    <property type="match status" value="1"/>
</dbReference>
<dbReference type="FunFam" id="2.40.30.10:FF:000006">
    <property type="entry name" value="Elongation factor G"/>
    <property type="match status" value="1"/>
</dbReference>
<dbReference type="PROSITE" id="PS00301">
    <property type="entry name" value="G_TR_1"/>
    <property type="match status" value="1"/>
</dbReference>
<sequence length="700" mass="77058">MAKADAALAQLRNIGIMAHIDAGKTTTTERILFYTGITYKIGEVHEGAAVMDWMEQEQERGITITSAATKCEWKDHTIQIIDTPGHVDFTVEVERSLRVLDGAIAVYDGVAGVEPQTENVWRQADKYHVPRMCFVNKLDRTGADFFRCVDMMVDRLNSTPLVLQIPIGTEADFVGVVDLIRMKALTWRGETQKGEDYAVEDIPAELQAKAEEYREKLLETLADVDDSVMEKYLEGEELSEAEIKAGIRRATIGNKANPVVCGSAFKNKGVQPMLDAVIDYLPSPLDVPAIQGVATDGETPIERHSDVNEPFAALAFKVQTDKHLGKLTYIRIYSGSVEVGSQVVNSTKDNRKERIGKIYQMHSNKREERPSAQAGDIVAVQGLKQTTTGDTLCDPAKPVILESMTFPEPVIDVAIEPKSKADQEKLTVAIQRLAEEDPTFRVHTDEESGQTVIGGMGELHLDVLVDRMRREFNVEANIGKPQVAYRETVKNKVENVTYLHKKQTGGSGQFAKVVVNLEPLPLDPDSPTYEFDNKVTGGRVPKEYIPSVDAGAQDAMQYGVLAGYPLVGVKLTLVDGQYHEVDSSEMAFKIAGSMVLKEAARRANAVLLEPMMAVEVTTPEENMGDVIGDLNSRRGTIQAMEERGGARVVRAAVPLSEMFGYVNDLRSKTQGRASYSMQFDSYAEVPNNVAKEIIAKATGE</sequence>
<keyword evidence="2 7" id="KW-0547">Nucleotide-binding</keyword>
<dbReference type="SUPFAM" id="SSF52540">
    <property type="entry name" value="P-loop containing nucleoside triphosphate hydrolases"/>
    <property type="match status" value="1"/>
</dbReference>
<dbReference type="SUPFAM" id="SSF50447">
    <property type="entry name" value="Translation proteins"/>
    <property type="match status" value="1"/>
</dbReference>
<dbReference type="SUPFAM" id="SSF54211">
    <property type="entry name" value="Ribosomal protein S5 domain 2-like"/>
    <property type="match status" value="1"/>
</dbReference>
<dbReference type="InterPro" id="IPR035649">
    <property type="entry name" value="EFG_V"/>
</dbReference>
<comment type="function">
    <text evidence="6 7">Catalyzes the GTP-dependent ribosomal translocation step during translation elongation. During this step, the ribosome changes from the pre-translocational (PRE) to the post-translocational (POST) state as the newly formed A-site-bound peptidyl-tRNA and P-site-bound deacylated tRNA move to the P and E sites, respectively. Catalyzes the coordinated movement of the two tRNA molecules, the mRNA and conformational changes in the ribosome.</text>
</comment>
<dbReference type="Pfam" id="PF00009">
    <property type="entry name" value="GTP_EFTU"/>
    <property type="match status" value="1"/>
</dbReference>
<dbReference type="GO" id="GO:0032790">
    <property type="term" value="P:ribosome disassembly"/>
    <property type="evidence" value="ECO:0007669"/>
    <property type="project" value="TreeGrafter"/>
</dbReference>
<evidence type="ECO:0000259" key="9">
    <source>
        <dbReference type="PROSITE" id="PS51722"/>
    </source>
</evidence>
<dbReference type="Gene3D" id="2.40.30.10">
    <property type="entry name" value="Translation factors"/>
    <property type="match status" value="1"/>
</dbReference>
<dbReference type="Gene3D" id="3.30.70.240">
    <property type="match status" value="1"/>
</dbReference>
<accession>A0A8J4A9L7</accession>
<dbReference type="PANTHER" id="PTHR43261">
    <property type="entry name" value="TRANSLATION ELONGATION FACTOR G-RELATED"/>
    <property type="match status" value="1"/>
</dbReference>
<dbReference type="Pfam" id="PF22042">
    <property type="entry name" value="EF-G_D2"/>
    <property type="match status" value="1"/>
</dbReference>
<dbReference type="FunFam" id="3.30.70.870:FF:000001">
    <property type="entry name" value="Elongation factor G"/>
    <property type="match status" value="1"/>
</dbReference>
<dbReference type="AlphaFoldDB" id="A0A8J4A9L7"/>